<organism evidence="8 10">
    <name type="scientific">Nocardia cyriacigeorgica</name>
    <dbReference type="NCBI Taxonomy" id="135487"/>
    <lineage>
        <taxon>Bacteria</taxon>
        <taxon>Bacillati</taxon>
        <taxon>Actinomycetota</taxon>
        <taxon>Actinomycetes</taxon>
        <taxon>Mycobacteriales</taxon>
        <taxon>Nocardiaceae</taxon>
        <taxon>Nocardia</taxon>
    </lineage>
</organism>
<evidence type="ECO:0000256" key="1">
    <source>
        <dbReference type="ARBA" id="ARBA00005791"/>
    </source>
</evidence>
<dbReference type="Proteomes" id="UP000468928">
    <property type="component" value="Unassembled WGS sequence"/>
</dbReference>
<evidence type="ECO:0000259" key="7">
    <source>
        <dbReference type="Pfam" id="PF13462"/>
    </source>
</evidence>
<comment type="caution">
    <text evidence="8">The sequence shown here is derived from an EMBL/GenBank/DDBJ whole genome shotgun (WGS) entry which is preliminary data.</text>
</comment>
<protein>
    <submittedName>
        <fullName evidence="8">Thioredoxin domain-containing protein</fullName>
    </submittedName>
</protein>
<dbReference type="EMBL" id="JAAGUX010000018">
    <property type="protein sequence ID" value="NEW56510.1"/>
    <property type="molecule type" value="Genomic_DNA"/>
</dbReference>
<evidence type="ECO:0000256" key="2">
    <source>
        <dbReference type="ARBA" id="ARBA00022729"/>
    </source>
</evidence>
<dbReference type="GO" id="GO:0016491">
    <property type="term" value="F:oxidoreductase activity"/>
    <property type="evidence" value="ECO:0007669"/>
    <property type="project" value="UniProtKB-KW"/>
</dbReference>
<comment type="similarity">
    <text evidence="1">Belongs to the thioredoxin family. DsbA subfamily.</text>
</comment>
<dbReference type="PANTHER" id="PTHR13887:SF14">
    <property type="entry name" value="DISULFIDE BOND FORMATION PROTEIN D"/>
    <property type="match status" value="1"/>
</dbReference>
<dbReference type="AlphaFoldDB" id="A0A6P1D6W6"/>
<evidence type="ECO:0000313" key="10">
    <source>
        <dbReference type="Proteomes" id="UP000468928"/>
    </source>
</evidence>
<evidence type="ECO:0000313" key="11">
    <source>
        <dbReference type="Proteomes" id="UP000470876"/>
    </source>
</evidence>
<feature type="domain" description="Thioredoxin-like fold" evidence="7">
    <location>
        <begin position="85"/>
        <end position="244"/>
    </location>
</feature>
<evidence type="ECO:0000313" key="8">
    <source>
        <dbReference type="EMBL" id="NEW43962.1"/>
    </source>
</evidence>
<keyword evidence="2" id="KW-0732">Signal</keyword>
<keyword evidence="6" id="KW-0812">Transmembrane</keyword>
<accession>A0A6P1D6W6</accession>
<dbReference type="InterPro" id="IPR036249">
    <property type="entry name" value="Thioredoxin-like_sf"/>
</dbReference>
<keyword evidence="6" id="KW-1133">Transmembrane helix</keyword>
<dbReference type="InterPro" id="IPR012336">
    <property type="entry name" value="Thioredoxin-like_fold"/>
</dbReference>
<keyword evidence="3" id="KW-0560">Oxidoreductase</keyword>
<dbReference type="EMBL" id="JAAGUZ010000011">
    <property type="protein sequence ID" value="NEW43962.1"/>
    <property type="molecule type" value="Genomic_DNA"/>
</dbReference>
<proteinExistence type="inferred from homology"/>
<dbReference type="RefSeq" id="WP_163828499.1">
    <property type="nucleotide sequence ID" value="NZ_JAAGUX010000018.1"/>
</dbReference>
<dbReference type="Proteomes" id="UP000470876">
    <property type="component" value="Unassembled WGS sequence"/>
</dbReference>
<dbReference type="SUPFAM" id="SSF52833">
    <property type="entry name" value="Thioredoxin-like"/>
    <property type="match status" value="1"/>
</dbReference>
<evidence type="ECO:0000313" key="9">
    <source>
        <dbReference type="EMBL" id="NEW56510.1"/>
    </source>
</evidence>
<keyword evidence="11" id="KW-1185">Reference proteome</keyword>
<keyword evidence="4" id="KW-1015">Disulfide bond</keyword>
<dbReference type="Gene3D" id="3.40.30.10">
    <property type="entry name" value="Glutaredoxin"/>
    <property type="match status" value="1"/>
</dbReference>
<dbReference type="Pfam" id="PF13462">
    <property type="entry name" value="Thioredoxin_4"/>
    <property type="match status" value="1"/>
</dbReference>
<keyword evidence="5" id="KW-0676">Redox-active center</keyword>
<gene>
    <name evidence="8" type="ORF">GV789_05735</name>
    <name evidence="9" type="ORF">GV794_12725</name>
</gene>
<evidence type="ECO:0000256" key="4">
    <source>
        <dbReference type="ARBA" id="ARBA00023157"/>
    </source>
</evidence>
<reference evidence="10 11" key="1">
    <citation type="submission" date="2020-01" db="EMBL/GenBank/DDBJ databases">
        <title>Genetics and antimicrobial susceptibilities of Nocardia species isolated from the soil; a comparison with species isolated from humans.</title>
        <authorList>
            <person name="Carrasco G."/>
            <person name="Monzon S."/>
            <person name="Sansegundo M."/>
            <person name="Garcia E."/>
            <person name="Garrido N."/>
            <person name="Medina M.J."/>
            <person name="Villalon P."/>
            <person name="Ramirez-Arocha A.C."/>
            <person name="Jimenez P."/>
            <person name="Cuesta I."/>
            <person name="Valdezate S."/>
        </authorList>
    </citation>
    <scope>NUCLEOTIDE SEQUENCE [LARGE SCALE GENOMIC DNA]</scope>
    <source>
        <strain evidence="8 10">CNM20110639</strain>
        <strain evidence="9 11">CNM20110649</strain>
    </source>
</reference>
<dbReference type="PANTHER" id="PTHR13887">
    <property type="entry name" value="GLUTATHIONE S-TRANSFERASE KAPPA"/>
    <property type="match status" value="1"/>
</dbReference>
<sequence length="264" mass="27427">MSNKPGRKNPLAAAERADRNRKIAIQVGVAAVLVALVAAIGVGIAMRGSDDEDLGAIPSVIAGNPTATSPGAAPVEAQDPVASTGAIRVGNPDAKVTVRVVADIQCPICKLFEEANGQVLADGVANGTINVEYNIASFLDQMSTTDFSSRSANAAYCVTDTGVDKFQAWLQAMFAQQPPEGGAGLPDEKLIEIAQSVGYTDPSIAQCVTDRKYDKFVQAKSKKLLDEGIKGTPTIFVNGEQVQTREALFTPAGLAPVIAEAAGQ</sequence>
<evidence type="ECO:0000256" key="6">
    <source>
        <dbReference type="SAM" id="Phobius"/>
    </source>
</evidence>
<name>A0A6P1D6W6_9NOCA</name>
<evidence type="ECO:0000256" key="5">
    <source>
        <dbReference type="ARBA" id="ARBA00023284"/>
    </source>
</evidence>
<evidence type="ECO:0000256" key="3">
    <source>
        <dbReference type="ARBA" id="ARBA00023002"/>
    </source>
</evidence>
<feature type="transmembrane region" description="Helical" evidence="6">
    <location>
        <begin position="23"/>
        <end position="46"/>
    </location>
</feature>
<keyword evidence="6" id="KW-0472">Membrane</keyword>